<gene>
    <name evidence="8" type="ORF">FNH06_13695</name>
</gene>
<feature type="transmembrane region" description="Helical" evidence="6">
    <location>
        <begin position="24"/>
        <end position="40"/>
    </location>
</feature>
<organism evidence="8 9">
    <name type="scientific">Amycolatopsis acidiphila</name>
    <dbReference type="NCBI Taxonomy" id="715473"/>
    <lineage>
        <taxon>Bacteria</taxon>
        <taxon>Bacillati</taxon>
        <taxon>Actinomycetota</taxon>
        <taxon>Actinomycetes</taxon>
        <taxon>Pseudonocardiales</taxon>
        <taxon>Pseudonocardiaceae</taxon>
        <taxon>Amycolatopsis</taxon>
    </lineage>
</organism>
<dbReference type="Gene3D" id="1.20.1250.20">
    <property type="entry name" value="MFS general substrate transporter like domains"/>
    <property type="match status" value="2"/>
</dbReference>
<comment type="subcellular location">
    <subcellularLocation>
        <location evidence="1">Cell membrane</location>
        <topology evidence="1">Multi-pass membrane protein</topology>
    </subcellularLocation>
</comment>
<feature type="transmembrane region" description="Helical" evidence="6">
    <location>
        <begin position="272"/>
        <end position="293"/>
    </location>
</feature>
<feature type="transmembrane region" description="Helical" evidence="6">
    <location>
        <begin position="395"/>
        <end position="414"/>
    </location>
</feature>
<evidence type="ECO:0000256" key="1">
    <source>
        <dbReference type="ARBA" id="ARBA00004651"/>
    </source>
</evidence>
<dbReference type="OrthoDB" id="3522477at2"/>
<feature type="transmembrane region" description="Helical" evidence="6">
    <location>
        <begin position="328"/>
        <end position="356"/>
    </location>
</feature>
<keyword evidence="3 6" id="KW-0812">Transmembrane</keyword>
<dbReference type="AlphaFoldDB" id="A0A558ADV2"/>
<dbReference type="PANTHER" id="PTHR43124">
    <property type="entry name" value="PURINE EFFLUX PUMP PBUE"/>
    <property type="match status" value="1"/>
</dbReference>
<evidence type="ECO:0000313" key="9">
    <source>
        <dbReference type="Proteomes" id="UP000318578"/>
    </source>
</evidence>
<dbReference type="GO" id="GO:0022857">
    <property type="term" value="F:transmembrane transporter activity"/>
    <property type="evidence" value="ECO:0007669"/>
    <property type="project" value="InterPro"/>
</dbReference>
<dbReference type="InterPro" id="IPR050189">
    <property type="entry name" value="MFS_Efflux_Transporters"/>
</dbReference>
<feature type="transmembrane region" description="Helical" evidence="6">
    <location>
        <begin position="92"/>
        <end position="110"/>
    </location>
</feature>
<evidence type="ECO:0000256" key="4">
    <source>
        <dbReference type="ARBA" id="ARBA00022989"/>
    </source>
</evidence>
<feature type="transmembrane region" description="Helical" evidence="6">
    <location>
        <begin position="116"/>
        <end position="136"/>
    </location>
</feature>
<evidence type="ECO:0000259" key="7">
    <source>
        <dbReference type="PROSITE" id="PS50850"/>
    </source>
</evidence>
<dbReference type="InterPro" id="IPR004748">
    <property type="entry name" value="Polyol_permease-like"/>
</dbReference>
<protein>
    <submittedName>
        <fullName evidence="8">MFS transporter</fullName>
    </submittedName>
</protein>
<evidence type="ECO:0000256" key="3">
    <source>
        <dbReference type="ARBA" id="ARBA00022692"/>
    </source>
</evidence>
<comment type="caution">
    <text evidence="8">The sequence shown here is derived from an EMBL/GenBank/DDBJ whole genome shotgun (WGS) entry which is preliminary data.</text>
</comment>
<feature type="transmembrane region" description="Helical" evidence="6">
    <location>
        <begin position="368"/>
        <end position="389"/>
    </location>
</feature>
<sequence length="434" mass="46883">MAGVNDTDVRGTERKTRLGMPVELFWGYIAIAIFMVGDGMEQAFLSKYIIDLGFSSVDAARLITVYGVGVAISAWLAGVLSDIWGPRRTMTTGLVVWIVFQILFLTVGVRSGNYPAMVVLYGLRGLGYPLFVYSFLARIAYVAPRHRLSAAMGWFWFSYSVGYLAIGNYLPSFAIPALGYIGTLWMEVAWIAVGGLIGIFLVRTKVDAAPEPTTSDSKVRKAVRGVTIAWRVPRVGVAGIVKVINQSGLYGFPVMLPIFLTTKEIGFTVPQWLQIWGTMGVVNLIFNAIWGALGDKIGWARQVRWFGCVGTAIASLLLYYVPEWTGPNFLAMVLTACFFGITMAAFVPLSAIIPSLAPRDEKGIGISIHNLASGLANLIGPAIVGVTLSLAGYQAVVWVFAVIYLIGAGLSFLIGGEHEKHPAVEPQEATPAAS</sequence>
<keyword evidence="9" id="KW-1185">Reference proteome</keyword>
<keyword evidence="2" id="KW-1003">Cell membrane</keyword>
<feature type="transmembrane region" description="Helical" evidence="6">
    <location>
        <begin position="305"/>
        <end position="322"/>
    </location>
</feature>
<feature type="domain" description="Major facilitator superfamily (MFS) profile" evidence="7">
    <location>
        <begin position="1"/>
        <end position="419"/>
    </location>
</feature>
<dbReference type="GO" id="GO:0005886">
    <property type="term" value="C:plasma membrane"/>
    <property type="evidence" value="ECO:0007669"/>
    <property type="project" value="UniProtKB-SubCell"/>
</dbReference>
<evidence type="ECO:0000256" key="6">
    <source>
        <dbReference type="SAM" id="Phobius"/>
    </source>
</evidence>
<dbReference type="NCBIfam" id="TIGR00897">
    <property type="entry name" value="2A0118"/>
    <property type="match status" value="1"/>
</dbReference>
<dbReference type="SUPFAM" id="SSF103473">
    <property type="entry name" value="MFS general substrate transporter"/>
    <property type="match status" value="1"/>
</dbReference>
<dbReference type="RefSeq" id="WP_144638214.1">
    <property type="nucleotide sequence ID" value="NZ_BNAX01000020.1"/>
</dbReference>
<dbReference type="PANTHER" id="PTHR43124:SF3">
    <property type="entry name" value="CHLORAMPHENICOL EFFLUX PUMP RV0191"/>
    <property type="match status" value="1"/>
</dbReference>
<evidence type="ECO:0000313" key="8">
    <source>
        <dbReference type="EMBL" id="TVT22435.1"/>
    </source>
</evidence>
<name>A0A558ADV2_9PSEU</name>
<dbReference type="InterPro" id="IPR011701">
    <property type="entry name" value="MFS"/>
</dbReference>
<feature type="transmembrane region" description="Helical" evidence="6">
    <location>
        <begin position="148"/>
        <end position="166"/>
    </location>
</feature>
<proteinExistence type="predicted"/>
<feature type="transmembrane region" description="Helical" evidence="6">
    <location>
        <begin position="178"/>
        <end position="202"/>
    </location>
</feature>
<accession>A0A558ADV2</accession>
<dbReference type="InterPro" id="IPR020846">
    <property type="entry name" value="MFS_dom"/>
</dbReference>
<dbReference type="Pfam" id="PF07690">
    <property type="entry name" value="MFS_1"/>
    <property type="match status" value="1"/>
</dbReference>
<dbReference type="PROSITE" id="PS50850">
    <property type="entry name" value="MFS"/>
    <property type="match status" value="1"/>
</dbReference>
<keyword evidence="5 6" id="KW-0472">Membrane</keyword>
<feature type="transmembrane region" description="Helical" evidence="6">
    <location>
        <begin position="240"/>
        <end position="260"/>
    </location>
</feature>
<dbReference type="CDD" id="cd17337">
    <property type="entry name" value="MFS_CsbX"/>
    <property type="match status" value="1"/>
</dbReference>
<dbReference type="InterPro" id="IPR036259">
    <property type="entry name" value="MFS_trans_sf"/>
</dbReference>
<dbReference type="Proteomes" id="UP000318578">
    <property type="component" value="Unassembled WGS sequence"/>
</dbReference>
<keyword evidence="4 6" id="KW-1133">Transmembrane helix</keyword>
<dbReference type="EMBL" id="VJZA01000018">
    <property type="protein sequence ID" value="TVT22435.1"/>
    <property type="molecule type" value="Genomic_DNA"/>
</dbReference>
<evidence type="ECO:0000256" key="5">
    <source>
        <dbReference type="ARBA" id="ARBA00023136"/>
    </source>
</evidence>
<reference evidence="8 9" key="1">
    <citation type="submission" date="2019-07" db="EMBL/GenBank/DDBJ databases">
        <title>New species of Amycolatopsis and Streptomyces.</title>
        <authorList>
            <person name="Duangmal K."/>
            <person name="Teo W.F.A."/>
            <person name="Lipun K."/>
        </authorList>
    </citation>
    <scope>NUCLEOTIDE SEQUENCE [LARGE SCALE GENOMIC DNA]</scope>
    <source>
        <strain evidence="8 9">JCM 30562</strain>
    </source>
</reference>
<feature type="transmembrane region" description="Helical" evidence="6">
    <location>
        <begin position="60"/>
        <end position="80"/>
    </location>
</feature>
<evidence type="ECO:0000256" key="2">
    <source>
        <dbReference type="ARBA" id="ARBA00022475"/>
    </source>
</evidence>